<dbReference type="PANTHER" id="PTHR30451:SF20">
    <property type="entry name" value="FIMBRIAE USHER"/>
    <property type="match status" value="1"/>
</dbReference>
<evidence type="ECO:0000256" key="1">
    <source>
        <dbReference type="ARBA" id="ARBA00004571"/>
    </source>
</evidence>
<evidence type="ECO:0000256" key="4">
    <source>
        <dbReference type="ARBA" id="ARBA00022452"/>
    </source>
</evidence>
<organism evidence="14">
    <name type="scientific">Rhodanobacter sp. IGA1.0</name>
    <dbReference type="NCBI Taxonomy" id="3158582"/>
    <lineage>
        <taxon>Bacteria</taxon>
        <taxon>Pseudomonadati</taxon>
        <taxon>Pseudomonadota</taxon>
        <taxon>Gammaproteobacteria</taxon>
        <taxon>Lysobacterales</taxon>
        <taxon>Rhodanobacteraceae</taxon>
        <taxon>Rhodanobacter</taxon>
    </lineage>
</organism>
<evidence type="ECO:0000256" key="3">
    <source>
        <dbReference type="ARBA" id="ARBA00022448"/>
    </source>
</evidence>
<keyword evidence="9" id="KW-1029">Fimbrium biogenesis</keyword>
<proteinExistence type="inferred from homology"/>
<keyword evidence="4" id="KW-1134">Transmembrane beta strand</keyword>
<dbReference type="PROSITE" id="PS01151">
    <property type="entry name" value="FIMBRIAL_USHER"/>
    <property type="match status" value="1"/>
</dbReference>
<dbReference type="Pfam" id="PF00577">
    <property type="entry name" value="Usher"/>
    <property type="match status" value="1"/>
</dbReference>
<keyword evidence="6 11" id="KW-0732">Signal</keyword>
<dbReference type="Pfam" id="PF13953">
    <property type="entry name" value="PapC_C"/>
    <property type="match status" value="1"/>
</dbReference>
<dbReference type="InterPro" id="IPR025885">
    <property type="entry name" value="PapC_N"/>
</dbReference>
<name>A0AAU7QJX7_9GAMM</name>
<dbReference type="Gene3D" id="2.60.40.2070">
    <property type="match status" value="1"/>
</dbReference>
<accession>A0AAU7QJX7</accession>
<feature type="domain" description="PapC-like C-terminal" evidence="12">
    <location>
        <begin position="825"/>
        <end position="889"/>
    </location>
</feature>
<dbReference type="SUPFAM" id="SSF141729">
    <property type="entry name" value="FimD N-terminal domain-like"/>
    <property type="match status" value="1"/>
</dbReference>
<feature type="chain" id="PRO_5043526398" evidence="11">
    <location>
        <begin position="28"/>
        <end position="920"/>
    </location>
</feature>
<evidence type="ECO:0000256" key="2">
    <source>
        <dbReference type="ARBA" id="ARBA00008064"/>
    </source>
</evidence>
<evidence type="ECO:0000259" key="13">
    <source>
        <dbReference type="Pfam" id="PF13954"/>
    </source>
</evidence>
<dbReference type="InterPro" id="IPR043142">
    <property type="entry name" value="PapC-like_C_sf"/>
</dbReference>
<dbReference type="GO" id="GO:0015473">
    <property type="term" value="F:fimbrial usher porin activity"/>
    <property type="evidence" value="ECO:0007669"/>
    <property type="project" value="InterPro"/>
</dbReference>
<comment type="similarity">
    <text evidence="2 9">Belongs to the fimbrial export usher family.</text>
</comment>
<evidence type="ECO:0000256" key="9">
    <source>
        <dbReference type="RuleBase" id="RU003884"/>
    </source>
</evidence>
<sequence>MKRQRTRSSHAPTRHAALALACGMALAGSMGWPRQTLAAASGAAPGGASADASAGASGGFASFDRSMLAGTGDNTTDLSRFEHGNPVLPGIYNLDVYLGKNWVGRMDVRFAAPSTNTSAVPCVTSDLLDRLGLEPTTSVAHPGSSTACVNLADLIPGATLSFDMPNLRLDASVPQAYMNLRPRGWINPASWDAGVPALLLNYNFNSYRTTSGGQGQTSTYLGLRSGLNIGPWQLRQDSTATWQSGVAGRPAQRHWQNIDTYVQRALPSWSAMLNLGDSYTDGSVFNSYGLRGVQLGTDDRMLPQSLRGYAPVVRGVAYTNAKVTVSQNGVQIYQTTVAPGPFVINDLYPTGYGGDLDVVVTEADGRQHSLTVPYASVAQLMRPGVTRFDIAAGQLRDSALHDKPGVIQAAAQHGFNNRFTGYAGLQGSVGYAAVLVGGALNTRFGALALDVTQAHAIIPGDGAHDGQSYRITYSKIIPETDTSFSVVANRYSTSGFLSLNDAEFARDYARRGLNALQHLPSNVQTIDGVPVQSLLTPAQLAALNGTAYNSRDLYVSRGLLQQRNRFTLTLSQQLGQNGSSLYANATVNDYWNRRGSDSQFQVGYNSHFRRLAWSVSVSRGRTEFSGNDNQIFFNASLPLGSTSHAPSLSFNANHDNNAGTQEQATVNGTLGQWNQFNYGASASHGDNGNAFSVTSGYSSPYATFNASVGHGRDYSQASFNAGGAVVAHRGGITFGPPTGDTVAIVHAPGADGAHITNAPGLSVGRSGYALVPYLTPYQLDTIQIDPQGLPLGVQLDATSAQVVPYAGAVVMVDFKSKTGRALIARIRMSDGKPAPFGAEVFDANDEPLGVVGQGGLSLLRGARQKGRLSLKWLDAQEAARVCSFDYAVPVSSRDVQDHPPIDVTCSPDGQIPPTRGVSTP</sequence>
<dbReference type="EMBL" id="CP157948">
    <property type="protein sequence ID" value="XBS89776.1"/>
    <property type="molecule type" value="Genomic_DNA"/>
</dbReference>
<keyword evidence="7 9" id="KW-0472">Membrane</keyword>
<reference evidence="14" key="1">
    <citation type="submission" date="2024-06" db="EMBL/GenBank/DDBJ databases">
        <authorList>
            <person name="Sun Y."/>
        </authorList>
    </citation>
    <scope>NUCLEOTIDE SEQUENCE</scope>
    <source>
        <strain evidence="14">IGA1.0</strain>
    </source>
</reference>
<dbReference type="Gene3D" id="3.10.20.410">
    <property type="match status" value="1"/>
</dbReference>
<keyword evidence="8 9" id="KW-0998">Cell outer membrane</keyword>
<dbReference type="PANTHER" id="PTHR30451">
    <property type="entry name" value="OUTER MEMBRANE USHER PROTEIN"/>
    <property type="match status" value="1"/>
</dbReference>
<feature type="region of interest" description="Disordered" evidence="10">
    <location>
        <begin position="895"/>
        <end position="920"/>
    </location>
</feature>
<keyword evidence="3 9" id="KW-0813">Transport</keyword>
<dbReference type="GO" id="GO:0009297">
    <property type="term" value="P:pilus assembly"/>
    <property type="evidence" value="ECO:0007669"/>
    <property type="project" value="InterPro"/>
</dbReference>
<feature type="domain" description="PapC N-terminal" evidence="13">
    <location>
        <begin position="63"/>
        <end position="205"/>
    </location>
</feature>
<dbReference type="InterPro" id="IPR037224">
    <property type="entry name" value="PapC_N_sf"/>
</dbReference>
<dbReference type="InterPro" id="IPR000015">
    <property type="entry name" value="Fimb_usher"/>
</dbReference>
<dbReference type="RefSeq" id="WP_350016131.1">
    <property type="nucleotide sequence ID" value="NZ_CP157948.1"/>
</dbReference>
<keyword evidence="5 9" id="KW-0812">Transmembrane</keyword>
<dbReference type="AlphaFoldDB" id="A0AAU7QJX7"/>
<evidence type="ECO:0000256" key="5">
    <source>
        <dbReference type="ARBA" id="ARBA00022692"/>
    </source>
</evidence>
<dbReference type="GO" id="GO:0009279">
    <property type="term" value="C:cell outer membrane"/>
    <property type="evidence" value="ECO:0007669"/>
    <property type="project" value="UniProtKB-SubCell"/>
</dbReference>
<evidence type="ECO:0000313" key="14">
    <source>
        <dbReference type="EMBL" id="XBS89776.1"/>
    </source>
</evidence>
<evidence type="ECO:0000256" key="8">
    <source>
        <dbReference type="ARBA" id="ARBA00023237"/>
    </source>
</evidence>
<dbReference type="InterPro" id="IPR042186">
    <property type="entry name" value="FimD_plug_dom"/>
</dbReference>
<dbReference type="Gene3D" id="2.60.40.3110">
    <property type="match status" value="1"/>
</dbReference>
<comment type="subcellular location">
    <subcellularLocation>
        <location evidence="1 9">Cell outer membrane</location>
        <topology evidence="1 9">Multi-pass membrane protein</topology>
    </subcellularLocation>
</comment>
<evidence type="ECO:0000256" key="7">
    <source>
        <dbReference type="ARBA" id="ARBA00023136"/>
    </source>
</evidence>
<gene>
    <name evidence="14" type="ORF">ABNK63_15490</name>
</gene>
<dbReference type="Pfam" id="PF13954">
    <property type="entry name" value="PapC_N"/>
    <property type="match status" value="1"/>
</dbReference>
<dbReference type="FunFam" id="2.60.40.3110:FF:000001">
    <property type="entry name" value="Putative fimbrial outer membrane usher"/>
    <property type="match status" value="1"/>
</dbReference>
<evidence type="ECO:0000256" key="6">
    <source>
        <dbReference type="ARBA" id="ARBA00022729"/>
    </source>
</evidence>
<feature type="signal peptide" evidence="11">
    <location>
        <begin position="1"/>
        <end position="27"/>
    </location>
</feature>
<dbReference type="InterPro" id="IPR018030">
    <property type="entry name" value="Fimbrial_membr_usher_CS"/>
</dbReference>
<evidence type="ECO:0000259" key="12">
    <source>
        <dbReference type="Pfam" id="PF13953"/>
    </source>
</evidence>
<evidence type="ECO:0000256" key="10">
    <source>
        <dbReference type="SAM" id="MobiDB-lite"/>
    </source>
</evidence>
<dbReference type="Gene3D" id="2.60.40.2610">
    <property type="entry name" value="Outer membrane usher protein FimD, plug domain"/>
    <property type="match status" value="1"/>
</dbReference>
<protein>
    <submittedName>
        <fullName evidence="14">Fimbria/pilus outer membrane usher protein</fullName>
    </submittedName>
</protein>
<dbReference type="InterPro" id="IPR025949">
    <property type="entry name" value="PapC-like_C"/>
</dbReference>
<evidence type="ECO:0000256" key="11">
    <source>
        <dbReference type="SAM" id="SignalP"/>
    </source>
</evidence>